<dbReference type="Gene3D" id="3.40.50.150">
    <property type="entry name" value="Vaccinia Virus protein VP39"/>
    <property type="match status" value="1"/>
</dbReference>
<dbReference type="CDD" id="cd02440">
    <property type="entry name" value="AdoMet_MTases"/>
    <property type="match status" value="1"/>
</dbReference>
<dbReference type="InterPro" id="IPR029063">
    <property type="entry name" value="SAM-dependent_MTases_sf"/>
</dbReference>
<organism evidence="6">
    <name type="scientific">Albugo laibachii Nc14</name>
    <dbReference type="NCBI Taxonomy" id="890382"/>
    <lineage>
        <taxon>Eukaryota</taxon>
        <taxon>Sar</taxon>
        <taxon>Stramenopiles</taxon>
        <taxon>Oomycota</taxon>
        <taxon>Peronosporomycetes</taxon>
        <taxon>Albuginales</taxon>
        <taxon>Albuginaceae</taxon>
        <taxon>Albugo</taxon>
    </lineage>
</organism>
<evidence type="ECO:0000256" key="2">
    <source>
        <dbReference type="ARBA" id="ARBA00022679"/>
    </source>
</evidence>
<evidence type="ECO:0000256" key="4">
    <source>
        <dbReference type="SAM" id="Phobius"/>
    </source>
</evidence>
<feature type="domain" description="Methyltransferase type 11" evidence="5">
    <location>
        <begin position="88"/>
        <end position="187"/>
    </location>
</feature>
<dbReference type="SUPFAM" id="SSF53335">
    <property type="entry name" value="S-adenosyl-L-methionine-dependent methyltransferases"/>
    <property type="match status" value="1"/>
</dbReference>
<dbReference type="PROSITE" id="PS01184">
    <property type="entry name" value="UBIE_2"/>
    <property type="match status" value="1"/>
</dbReference>
<gene>
    <name evidence="6" type="primary">AlNc14C37G3247</name>
    <name evidence="6" type="ORF">ALNC14_037260</name>
</gene>
<dbReference type="HOGENOM" id="CLU_037990_3_0_1"/>
<dbReference type="InterPro" id="IPR023576">
    <property type="entry name" value="UbiE/COQ5_MeTrFase_CS"/>
</dbReference>
<dbReference type="GO" id="GO:0008757">
    <property type="term" value="F:S-adenosylmethionine-dependent methyltransferase activity"/>
    <property type="evidence" value="ECO:0007669"/>
    <property type="project" value="InterPro"/>
</dbReference>
<keyword evidence="4" id="KW-0472">Membrane</keyword>
<keyword evidence="4" id="KW-0812">Transmembrane</keyword>
<proteinExistence type="predicted"/>
<sequence length="255" mass="29346">MLKAALKRPSFLFGGAVVYIGASTVTYLTLYKPKTADDFLLQLDNAKRRHIFNENAVKYDKAIDLDEKLMGISLMRRYLLRSCSENVLEVAAGTGRNLGYYPRSVKQLTLIDFSDGMVEQLKKKYEFEQIVSTMDQCDCHVMRAEELQFPDQSFDTVIDTFGLCSMDDAKSALREMQRVCRKDGKILLLEHGQSHYKWLSSLLDKFAGVHAKAWGCQWNRDILALVRDAELEIEDIKRFHFGTTYYIVARPTRMI</sequence>
<dbReference type="Pfam" id="PF08241">
    <property type="entry name" value="Methyltransf_11"/>
    <property type="match status" value="1"/>
</dbReference>
<keyword evidence="4" id="KW-1133">Transmembrane helix</keyword>
<keyword evidence="3" id="KW-0949">S-adenosyl-L-methionine</keyword>
<reference evidence="6" key="2">
    <citation type="submission" date="2011-02" db="EMBL/GenBank/DDBJ databases">
        <authorList>
            <person name="MacLean D."/>
        </authorList>
    </citation>
    <scope>NUCLEOTIDE SEQUENCE</scope>
</reference>
<evidence type="ECO:0000259" key="5">
    <source>
        <dbReference type="Pfam" id="PF08241"/>
    </source>
</evidence>
<feature type="transmembrane region" description="Helical" evidence="4">
    <location>
        <begin position="12"/>
        <end position="31"/>
    </location>
</feature>
<evidence type="ECO:0000313" key="6">
    <source>
        <dbReference type="EMBL" id="CCA17583.1"/>
    </source>
</evidence>
<accession>F0W8X2</accession>
<dbReference type="PANTHER" id="PTHR42912:SF80">
    <property type="entry name" value="METHYLTRANSFERASE DOMAIN-CONTAINING PROTEIN"/>
    <property type="match status" value="1"/>
</dbReference>
<keyword evidence="2" id="KW-0808">Transferase</keyword>
<evidence type="ECO:0000256" key="1">
    <source>
        <dbReference type="ARBA" id="ARBA00022603"/>
    </source>
</evidence>
<keyword evidence="1" id="KW-0489">Methyltransferase</keyword>
<evidence type="ECO:0000256" key="3">
    <source>
        <dbReference type="ARBA" id="ARBA00022691"/>
    </source>
</evidence>
<protein>
    <submittedName>
        <fullName evidence="6">Uncharacterized protein AlNc14C37G3247</fullName>
    </submittedName>
</protein>
<dbReference type="InterPro" id="IPR050508">
    <property type="entry name" value="Methyltransf_Superfamily"/>
</dbReference>
<dbReference type="PANTHER" id="PTHR42912">
    <property type="entry name" value="METHYLTRANSFERASE"/>
    <property type="match status" value="1"/>
</dbReference>
<dbReference type="EMBL" id="FR824082">
    <property type="protein sequence ID" value="CCA17583.1"/>
    <property type="molecule type" value="Genomic_DNA"/>
</dbReference>
<dbReference type="AlphaFoldDB" id="F0W8X2"/>
<reference evidence="6" key="1">
    <citation type="journal article" date="2011" name="PLoS Biol.">
        <title>Gene gain and loss during evolution of obligate parasitism in the white rust pathogen of Arabidopsis thaliana.</title>
        <authorList>
            <person name="Kemen E."/>
            <person name="Gardiner A."/>
            <person name="Schultz-Larsen T."/>
            <person name="Kemen A.C."/>
            <person name="Balmuth A.L."/>
            <person name="Robert-Seilaniantz A."/>
            <person name="Bailey K."/>
            <person name="Holub E."/>
            <person name="Studholme D.J."/>
            <person name="Maclean D."/>
            <person name="Jones J.D."/>
        </authorList>
    </citation>
    <scope>NUCLEOTIDE SEQUENCE</scope>
</reference>
<name>F0W8X2_9STRA</name>
<dbReference type="GO" id="GO:0032259">
    <property type="term" value="P:methylation"/>
    <property type="evidence" value="ECO:0007669"/>
    <property type="project" value="UniProtKB-KW"/>
</dbReference>
<dbReference type="InterPro" id="IPR013216">
    <property type="entry name" value="Methyltransf_11"/>
</dbReference>